<gene>
    <name evidence="1" type="ORF">LIER_13734</name>
</gene>
<sequence length="153" mass="17399">MASILGQIANKSTSNCINKDEVYIATVPLRASKGPGQLLMSTAYSLNFWNLKHYMVIIKPSFPQFNEALVYDFQPKNPENILVAITALSGKKVPGVILERKLRKIPRKNCWFVGCSNRDEDGIHHFNESWDKYLKINHHDCTDYTKGGYSFTS</sequence>
<name>A0AAV3PWG9_LITER</name>
<dbReference type="AlphaFoldDB" id="A0AAV3PWG9"/>
<protein>
    <submittedName>
        <fullName evidence="1">Membrane trafficking regulatory protein</fullName>
    </submittedName>
</protein>
<evidence type="ECO:0000313" key="2">
    <source>
        <dbReference type="Proteomes" id="UP001454036"/>
    </source>
</evidence>
<proteinExistence type="predicted"/>
<evidence type="ECO:0000313" key="1">
    <source>
        <dbReference type="EMBL" id="GAA0156184.1"/>
    </source>
</evidence>
<dbReference type="Proteomes" id="UP001454036">
    <property type="component" value="Unassembled WGS sequence"/>
</dbReference>
<keyword evidence="2" id="KW-1185">Reference proteome</keyword>
<dbReference type="EMBL" id="BAABME010002802">
    <property type="protein sequence ID" value="GAA0156184.1"/>
    <property type="molecule type" value="Genomic_DNA"/>
</dbReference>
<organism evidence="1 2">
    <name type="scientific">Lithospermum erythrorhizon</name>
    <name type="common">Purple gromwell</name>
    <name type="synonym">Lithospermum officinale var. erythrorhizon</name>
    <dbReference type="NCBI Taxonomy" id="34254"/>
    <lineage>
        <taxon>Eukaryota</taxon>
        <taxon>Viridiplantae</taxon>
        <taxon>Streptophyta</taxon>
        <taxon>Embryophyta</taxon>
        <taxon>Tracheophyta</taxon>
        <taxon>Spermatophyta</taxon>
        <taxon>Magnoliopsida</taxon>
        <taxon>eudicotyledons</taxon>
        <taxon>Gunneridae</taxon>
        <taxon>Pentapetalae</taxon>
        <taxon>asterids</taxon>
        <taxon>lamiids</taxon>
        <taxon>Boraginales</taxon>
        <taxon>Boraginaceae</taxon>
        <taxon>Boraginoideae</taxon>
        <taxon>Lithospermeae</taxon>
        <taxon>Lithospermum</taxon>
    </lineage>
</organism>
<dbReference type="PANTHER" id="PTHR36342:SF1">
    <property type="entry name" value="PTB DOMAIN ENGULFMENT ADAPTER"/>
    <property type="match status" value="1"/>
</dbReference>
<reference evidence="1 2" key="1">
    <citation type="submission" date="2024-01" db="EMBL/GenBank/DDBJ databases">
        <title>The complete chloroplast genome sequence of Lithospermum erythrorhizon: insights into the phylogenetic relationship among Boraginaceae species and the maternal lineages of purple gromwells.</title>
        <authorList>
            <person name="Okada T."/>
            <person name="Watanabe K."/>
        </authorList>
    </citation>
    <scope>NUCLEOTIDE SEQUENCE [LARGE SCALE GENOMIC DNA]</scope>
</reference>
<comment type="caution">
    <text evidence="1">The sequence shown here is derived from an EMBL/GenBank/DDBJ whole genome shotgun (WGS) entry which is preliminary data.</text>
</comment>
<dbReference type="PANTHER" id="PTHR36342">
    <property type="entry name" value="PTB DOMAIN ENGULFMENT ADAPTER"/>
    <property type="match status" value="1"/>
</dbReference>
<accession>A0AAV3PWG9</accession>